<sequence length="292" mass="31195">MSSVKGSKVYITRRVPSGGIKLLEEAGCQLKQWAHDDAVPSDELLKGVSGVDAIFCLLSDKIDKAVLDAAGSQLKVVATLSVGFDHIDIEECHRRNILIGYTPEVLTMATAELAVALLLATSRNIPNAINAVRNGEWGTWKPLWLCGAGLDGSTVGIVGMGRIGNAIAGMLKPFGVSQFLYTNRSGPRETKVPAKHVDLPTLLKESDFVIASCALSPETKGMFNASAFSQMKKTAIFLPPLASRNAKSGVECVSLPLPVYSLSISKPYVVPPCSDTCQPSTLRILAKLQQTE</sequence>
<dbReference type="EMBL" id="CAHIKZ030000447">
    <property type="protein sequence ID" value="CAE1174983.1"/>
    <property type="molecule type" value="Genomic_DNA"/>
</dbReference>
<dbReference type="GO" id="GO:0008465">
    <property type="term" value="F:hydroxypyruvate reductase (NADH) activity"/>
    <property type="evidence" value="ECO:0007669"/>
    <property type="project" value="TreeGrafter"/>
</dbReference>
<dbReference type="EC" id="1.1.1.79" evidence="3"/>
<evidence type="ECO:0000259" key="2">
    <source>
        <dbReference type="Pfam" id="PF02826"/>
    </source>
</evidence>
<dbReference type="AlphaFoldDB" id="A0A812B5P8"/>
<dbReference type="PANTHER" id="PTHR10996:SF277">
    <property type="entry name" value="GLYOXYLATE REDUCTASE_HYDROXYPYRUVATE REDUCTASE"/>
    <property type="match status" value="1"/>
</dbReference>
<gene>
    <name evidence="3" type="ORF">SPHA_13378</name>
</gene>
<dbReference type="InterPro" id="IPR036291">
    <property type="entry name" value="NAD(P)-bd_dom_sf"/>
</dbReference>
<dbReference type="GO" id="GO:0030267">
    <property type="term" value="F:glyoxylate reductase (NADPH) activity"/>
    <property type="evidence" value="ECO:0007669"/>
    <property type="project" value="UniProtKB-EC"/>
</dbReference>
<comment type="caution">
    <text evidence="3">The sequence shown here is derived from an EMBL/GenBank/DDBJ whole genome shotgun (WGS) entry which is preliminary data.</text>
</comment>
<proteinExistence type="predicted"/>
<name>A0A812B5P8_ACAPH</name>
<dbReference type="Proteomes" id="UP000597762">
    <property type="component" value="Unassembled WGS sequence"/>
</dbReference>
<accession>A0A812B5P8</accession>
<dbReference type="SUPFAM" id="SSF52283">
    <property type="entry name" value="Formate/glycerate dehydrogenase catalytic domain-like"/>
    <property type="match status" value="1"/>
</dbReference>
<keyword evidence="4" id="KW-1185">Reference proteome</keyword>
<dbReference type="InterPro" id="IPR050223">
    <property type="entry name" value="D-isomer_2-hydroxyacid_DH"/>
</dbReference>
<dbReference type="GO" id="GO:0051287">
    <property type="term" value="F:NAD binding"/>
    <property type="evidence" value="ECO:0007669"/>
    <property type="project" value="InterPro"/>
</dbReference>
<dbReference type="PANTHER" id="PTHR10996">
    <property type="entry name" value="2-HYDROXYACID DEHYDROGENASE-RELATED"/>
    <property type="match status" value="1"/>
</dbReference>
<dbReference type="Gene3D" id="3.40.50.720">
    <property type="entry name" value="NAD(P)-binding Rossmann-like Domain"/>
    <property type="match status" value="2"/>
</dbReference>
<keyword evidence="1 3" id="KW-0560">Oxidoreductase</keyword>
<dbReference type="OrthoDB" id="298012at2759"/>
<dbReference type="SUPFAM" id="SSF51735">
    <property type="entry name" value="NAD(P)-binding Rossmann-fold domains"/>
    <property type="match status" value="1"/>
</dbReference>
<protein>
    <submittedName>
        <fullName evidence="3">GRHPR</fullName>
        <ecNumber evidence="3">1.1.1.79</ecNumber>
        <ecNumber evidence="3">1.1.1.81</ecNumber>
    </submittedName>
</protein>
<evidence type="ECO:0000256" key="1">
    <source>
        <dbReference type="ARBA" id="ARBA00023002"/>
    </source>
</evidence>
<reference evidence="3" key="1">
    <citation type="submission" date="2021-01" db="EMBL/GenBank/DDBJ databases">
        <authorList>
            <person name="Li R."/>
            <person name="Bekaert M."/>
        </authorList>
    </citation>
    <scope>NUCLEOTIDE SEQUENCE</scope>
    <source>
        <strain evidence="3">Farmed</strain>
    </source>
</reference>
<dbReference type="PROSITE" id="PS00065">
    <property type="entry name" value="D_2_HYDROXYACID_DH_1"/>
    <property type="match status" value="1"/>
</dbReference>
<dbReference type="InterPro" id="IPR029752">
    <property type="entry name" value="D-isomer_DH_CS1"/>
</dbReference>
<organism evidence="3 4">
    <name type="scientific">Acanthosepion pharaonis</name>
    <name type="common">Pharaoh cuttlefish</name>
    <name type="synonym">Sepia pharaonis</name>
    <dbReference type="NCBI Taxonomy" id="158019"/>
    <lineage>
        <taxon>Eukaryota</taxon>
        <taxon>Metazoa</taxon>
        <taxon>Spiralia</taxon>
        <taxon>Lophotrochozoa</taxon>
        <taxon>Mollusca</taxon>
        <taxon>Cephalopoda</taxon>
        <taxon>Coleoidea</taxon>
        <taxon>Decapodiformes</taxon>
        <taxon>Sepiida</taxon>
        <taxon>Sepiina</taxon>
        <taxon>Sepiidae</taxon>
        <taxon>Acanthosepion</taxon>
    </lineage>
</organism>
<feature type="domain" description="D-isomer specific 2-hydroxyacid dehydrogenase NAD-binding" evidence="2">
    <location>
        <begin position="115"/>
        <end position="237"/>
    </location>
</feature>
<dbReference type="InterPro" id="IPR006140">
    <property type="entry name" value="D-isomer_DH_NAD-bd"/>
</dbReference>
<dbReference type="EC" id="1.1.1.81" evidence="3"/>
<evidence type="ECO:0000313" key="4">
    <source>
        <dbReference type="Proteomes" id="UP000597762"/>
    </source>
</evidence>
<dbReference type="Pfam" id="PF02826">
    <property type="entry name" value="2-Hacid_dh_C"/>
    <property type="match status" value="1"/>
</dbReference>
<evidence type="ECO:0000313" key="3">
    <source>
        <dbReference type="EMBL" id="CAE1174983.1"/>
    </source>
</evidence>
<dbReference type="GO" id="GO:0005829">
    <property type="term" value="C:cytosol"/>
    <property type="evidence" value="ECO:0007669"/>
    <property type="project" value="TreeGrafter"/>
</dbReference>